<keyword evidence="3" id="KW-1185">Reference proteome</keyword>
<feature type="signal peptide" evidence="1">
    <location>
        <begin position="1"/>
        <end position="17"/>
    </location>
</feature>
<name>W2RX75_CYPE1</name>
<accession>W2RX75</accession>
<dbReference type="STRING" id="1220924.W2RX75"/>
<dbReference type="PANTHER" id="PTHR42060:SF1">
    <property type="entry name" value="NHL REPEAT-CONTAINING PROTEIN"/>
    <property type="match status" value="1"/>
</dbReference>
<dbReference type="SUPFAM" id="SSF63829">
    <property type="entry name" value="Calcium-dependent phosphotriesterase"/>
    <property type="match status" value="1"/>
</dbReference>
<keyword evidence="1" id="KW-0732">Signal</keyword>
<feature type="chain" id="PRO_5004823898" description="SMP-30/Gluconolactonase/LRE-like region domain-containing protein" evidence="1">
    <location>
        <begin position="18"/>
        <end position="327"/>
    </location>
</feature>
<dbReference type="RefSeq" id="XP_008717743.1">
    <property type="nucleotide sequence ID" value="XM_008719521.1"/>
</dbReference>
<sequence length="327" mass="33618">MLLTSICLVALSAVVSATYPLTLLYQFPNTQYVNIENIAVRDNGQLLLTLPTGAALVQLDPANPVPEELIRLVGPQSMVGIAETGHGVYTVSAGNFSFGPQVPGGVAGVPGTFSVWTIDLTGDTASASLVTEIPEANTLNGVTALPGSPDTVLIADSGLGAVWRVNIKTGEYSTAISVPEFAPTADFSLGVNGVRAPRKGSLLWTNSAQGTYGVIYIDEKGNAGGAPLVIANAPNGTNFDDFSVKKGTAYIATQPNAVYEVPYDGVPILIAGGGDDETIVSPTSTALSKDGCTLYVTTGGAGGPQPVSGQVFTIGLCDGKKEKRWIA</sequence>
<dbReference type="VEuPathDB" id="FungiDB:HMPREF1541_05180"/>
<gene>
    <name evidence="2" type="ORF">HMPREF1541_05180</name>
</gene>
<proteinExistence type="predicted"/>
<evidence type="ECO:0000313" key="3">
    <source>
        <dbReference type="Proteomes" id="UP000030752"/>
    </source>
</evidence>
<dbReference type="AlphaFoldDB" id="W2RX75"/>
<dbReference type="InParanoid" id="W2RX75"/>
<protein>
    <recommendedName>
        <fullName evidence="4">SMP-30/Gluconolactonase/LRE-like region domain-containing protein</fullName>
    </recommendedName>
</protein>
<evidence type="ECO:0000256" key="1">
    <source>
        <dbReference type="SAM" id="SignalP"/>
    </source>
</evidence>
<organism evidence="2 3">
    <name type="scientific">Cyphellophora europaea (strain CBS 101466)</name>
    <name type="common">Phialophora europaea</name>
    <dbReference type="NCBI Taxonomy" id="1220924"/>
    <lineage>
        <taxon>Eukaryota</taxon>
        <taxon>Fungi</taxon>
        <taxon>Dikarya</taxon>
        <taxon>Ascomycota</taxon>
        <taxon>Pezizomycotina</taxon>
        <taxon>Eurotiomycetes</taxon>
        <taxon>Chaetothyriomycetidae</taxon>
        <taxon>Chaetothyriales</taxon>
        <taxon>Cyphellophoraceae</taxon>
        <taxon>Cyphellophora</taxon>
    </lineage>
</organism>
<dbReference type="Gene3D" id="2.120.10.30">
    <property type="entry name" value="TolB, C-terminal domain"/>
    <property type="match status" value="1"/>
</dbReference>
<dbReference type="eggNOG" id="ENOG502S00D">
    <property type="taxonomic scope" value="Eukaryota"/>
</dbReference>
<dbReference type="InterPro" id="IPR052998">
    <property type="entry name" value="Hetero-Diels-Alderase-like"/>
</dbReference>
<dbReference type="GeneID" id="19972519"/>
<dbReference type="InterPro" id="IPR011042">
    <property type="entry name" value="6-blade_b-propeller_TolB-like"/>
</dbReference>
<dbReference type="PANTHER" id="PTHR42060">
    <property type="entry name" value="NHL REPEAT-CONTAINING PROTEIN-RELATED"/>
    <property type="match status" value="1"/>
</dbReference>
<reference evidence="2 3" key="1">
    <citation type="submission" date="2013-03" db="EMBL/GenBank/DDBJ databases">
        <title>The Genome Sequence of Phialophora europaea CBS 101466.</title>
        <authorList>
            <consortium name="The Broad Institute Genomics Platform"/>
            <person name="Cuomo C."/>
            <person name="de Hoog S."/>
            <person name="Gorbushina A."/>
            <person name="Walker B."/>
            <person name="Young S.K."/>
            <person name="Zeng Q."/>
            <person name="Gargeya S."/>
            <person name="Fitzgerald M."/>
            <person name="Haas B."/>
            <person name="Abouelleil A."/>
            <person name="Allen A.W."/>
            <person name="Alvarado L."/>
            <person name="Arachchi H.M."/>
            <person name="Berlin A.M."/>
            <person name="Chapman S.B."/>
            <person name="Gainer-Dewar J."/>
            <person name="Goldberg J."/>
            <person name="Griggs A."/>
            <person name="Gujja S."/>
            <person name="Hansen M."/>
            <person name="Howarth C."/>
            <person name="Imamovic A."/>
            <person name="Ireland A."/>
            <person name="Larimer J."/>
            <person name="McCowan C."/>
            <person name="Murphy C."/>
            <person name="Pearson M."/>
            <person name="Poon T.W."/>
            <person name="Priest M."/>
            <person name="Roberts A."/>
            <person name="Saif S."/>
            <person name="Shea T."/>
            <person name="Sisk P."/>
            <person name="Sykes S."/>
            <person name="Wortman J."/>
            <person name="Nusbaum C."/>
            <person name="Birren B."/>
        </authorList>
    </citation>
    <scope>NUCLEOTIDE SEQUENCE [LARGE SCALE GENOMIC DNA]</scope>
    <source>
        <strain evidence="2 3">CBS 101466</strain>
    </source>
</reference>
<dbReference type="EMBL" id="KB822720">
    <property type="protein sequence ID" value="ETN40900.1"/>
    <property type="molecule type" value="Genomic_DNA"/>
</dbReference>
<evidence type="ECO:0008006" key="4">
    <source>
        <dbReference type="Google" id="ProtNLM"/>
    </source>
</evidence>
<evidence type="ECO:0000313" key="2">
    <source>
        <dbReference type="EMBL" id="ETN40900.1"/>
    </source>
</evidence>
<dbReference type="Proteomes" id="UP000030752">
    <property type="component" value="Unassembled WGS sequence"/>
</dbReference>
<dbReference type="HOGENOM" id="CLU_052989_1_0_1"/>
<dbReference type="OrthoDB" id="9977941at2759"/>